<dbReference type="InterPro" id="IPR013632">
    <property type="entry name" value="Rad51_C"/>
</dbReference>
<evidence type="ECO:0000256" key="6">
    <source>
        <dbReference type="ARBA" id="ARBA00023242"/>
    </source>
</evidence>
<gene>
    <name evidence="9" type="ORF">ABMA28_008257</name>
</gene>
<keyword evidence="5" id="KW-0234">DNA repair</keyword>
<evidence type="ECO:0000256" key="7">
    <source>
        <dbReference type="ARBA" id="ARBA00040674"/>
    </source>
</evidence>
<proteinExistence type="predicted"/>
<dbReference type="Gene3D" id="3.40.50.300">
    <property type="entry name" value="P-loop containing nucleotide triphosphate hydrolases"/>
    <property type="match status" value="1"/>
</dbReference>
<dbReference type="AlphaFoldDB" id="A0ABD0SGJ9"/>
<dbReference type="Proteomes" id="UP001549921">
    <property type="component" value="Unassembled WGS sequence"/>
</dbReference>
<evidence type="ECO:0000256" key="1">
    <source>
        <dbReference type="ARBA" id="ARBA00004123"/>
    </source>
</evidence>
<evidence type="ECO:0000259" key="8">
    <source>
        <dbReference type="PROSITE" id="PS50162"/>
    </source>
</evidence>
<dbReference type="GO" id="GO:0005634">
    <property type="term" value="C:nucleus"/>
    <property type="evidence" value="ECO:0007669"/>
    <property type="project" value="UniProtKB-SubCell"/>
</dbReference>
<comment type="caution">
    <text evidence="9">The sequence shown here is derived from an EMBL/GenBank/DDBJ whole genome shotgun (WGS) entry which is preliminary data.</text>
</comment>
<keyword evidence="3" id="KW-0227">DNA damage</keyword>
<dbReference type="InterPro" id="IPR020588">
    <property type="entry name" value="RecA_ATP-bd"/>
</dbReference>
<accession>A0ABD0SGJ9</accession>
<protein>
    <recommendedName>
        <fullName evidence="7">DNA repair protein RAD51 homolog 3</fullName>
    </recommendedName>
</protein>
<name>A0ABD0SGJ9_LOXSC</name>
<dbReference type="EMBL" id="JBEDNZ010000021">
    <property type="protein sequence ID" value="KAL0818964.1"/>
    <property type="molecule type" value="Genomic_DNA"/>
</dbReference>
<sequence length="262" mass="28851">MSSKIFSATELWQRETSLPSIPTFSQCLDSCFGNNGIQLCSLTELLGLPGSGKTQLCMQLCASIQIPKILGGLNAEALFVDTNTNFTAERFKEIVCASLLKCQRLLDSPTDIKDDEALKRLHYINAFGLEKFCATMYRMPKVVEEHPNIKLIAIDSITFPFKEGISPSQRTGLLFRQMAELQRLAVEKQIAVVVTNEMSTRVGLSTGSVVGSLGDAWAHRCNARVLLSSEGRERRAVCLKSNCGPNAVGQFKITEEGIRDID</sequence>
<organism evidence="9 10">
    <name type="scientific">Loxostege sticticalis</name>
    <name type="common">Beet webworm moth</name>
    <dbReference type="NCBI Taxonomy" id="481309"/>
    <lineage>
        <taxon>Eukaryota</taxon>
        <taxon>Metazoa</taxon>
        <taxon>Ecdysozoa</taxon>
        <taxon>Arthropoda</taxon>
        <taxon>Hexapoda</taxon>
        <taxon>Insecta</taxon>
        <taxon>Pterygota</taxon>
        <taxon>Neoptera</taxon>
        <taxon>Endopterygota</taxon>
        <taxon>Lepidoptera</taxon>
        <taxon>Glossata</taxon>
        <taxon>Ditrysia</taxon>
        <taxon>Pyraloidea</taxon>
        <taxon>Crambidae</taxon>
        <taxon>Pyraustinae</taxon>
        <taxon>Loxostege</taxon>
    </lineage>
</organism>
<reference evidence="9 10" key="1">
    <citation type="submission" date="2024-06" db="EMBL/GenBank/DDBJ databases">
        <title>A chromosome-level genome assembly of beet webworm, Loxostege sticticalis.</title>
        <authorList>
            <person name="Zhang Y."/>
        </authorList>
    </citation>
    <scope>NUCLEOTIDE SEQUENCE [LARGE SCALE GENOMIC DNA]</scope>
    <source>
        <strain evidence="9">AQ028</strain>
        <tissue evidence="9">Male pupae</tissue>
    </source>
</reference>
<evidence type="ECO:0000256" key="5">
    <source>
        <dbReference type="ARBA" id="ARBA00023204"/>
    </source>
</evidence>
<evidence type="ECO:0000313" key="9">
    <source>
        <dbReference type="EMBL" id="KAL0818964.1"/>
    </source>
</evidence>
<dbReference type="PROSITE" id="PS50162">
    <property type="entry name" value="RECA_2"/>
    <property type="match status" value="1"/>
</dbReference>
<dbReference type="PANTHER" id="PTHR46239:SF1">
    <property type="entry name" value="DNA REPAIR PROTEIN RAD51 HOMOLOG 3"/>
    <property type="match status" value="1"/>
</dbReference>
<keyword evidence="6" id="KW-0539">Nucleus</keyword>
<evidence type="ECO:0000256" key="2">
    <source>
        <dbReference type="ARBA" id="ARBA00022741"/>
    </source>
</evidence>
<dbReference type="InterPro" id="IPR027417">
    <property type="entry name" value="P-loop_NTPase"/>
</dbReference>
<keyword evidence="2" id="KW-0547">Nucleotide-binding</keyword>
<dbReference type="GO" id="GO:0006281">
    <property type="term" value="P:DNA repair"/>
    <property type="evidence" value="ECO:0007669"/>
    <property type="project" value="UniProtKB-KW"/>
</dbReference>
<dbReference type="Pfam" id="PF08423">
    <property type="entry name" value="Rad51"/>
    <property type="match status" value="1"/>
</dbReference>
<dbReference type="SUPFAM" id="SSF52540">
    <property type="entry name" value="P-loop containing nucleoside triphosphate hydrolases"/>
    <property type="match status" value="1"/>
</dbReference>
<dbReference type="GO" id="GO:0005524">
    <property type="term" value="F:ATP binding"/>
    <property type="evidence" value="ECO:0007669"/>
    <property type="project" value="UniProtKB-KW"/>
</dbReference>
<evidence type="ECO:0000256" key="3">
    <source>
        <dbReference type="ARBA" id="ARBA00022763"/>
    </source>
</evidence>
<evidence type="ECO:0000313" key="10">
    <source>
        <dbReference type="Proteomes" id="UP001549921"/>
    </source>
</evidence>
<keyword evidence="4" id="KW-0067">ATP-binding</keyword>
<feature type="domain" description="RecA family profile 1" evidence="8">
    <location>
        <begin position="17"/>
        <end position="198"/>
    </location>
</feature>
<dbReference type="InterPro" id="IPR052093">
    <property type="entry name" value="HR_Repair_Mediator"/>
</dbReference>
<dbReference type="PANTHER" id="PTHR46239">
    <property type="entry name" value="DNA REPAIR PROTEIN RAD51 HOMOLOG 3 RAD51C"/>
    <property type="match status" value="1"/>
</dbReference>
<evidence type="ECO:0000256" key="4">
    <source>
        <dbReference type="ARBA" id="ARBA00022840"/>
    </source>
</evidence>
<comment type="subcellular location">
    <subcellularLocation>
        <location evidence="1">Nucleus</location>
    </subcellularLocation>
</comment>